<comment type="subcellular location">
    <subcellularLocation>
        <location evidence="1">Nucleus</location>
    </subcellularLocation>
</comment>
<evidence type="ECO:0000313" key="12">
    <source>
        <dbReference type="RefSeq" id="XP_013419991.1"/>
    </source>
</evidence>
<gene>
    <name evidence="12" type="primary">LOC106180526</name>
</gene>
<dbReference type="STRING" id="7574.A0A1S3KCL0"/>
<protein>
    <recommendedName>
        <fullName evidence="3">THO complex subunit 2</fullName>
    </recommendedName>
</protein>
<feature type="coiled-coil region" evidence="6">
    <location>
        <begin position="888"/>
        <end position="944"/>
    </location>
</feature>
<reference evidence="12" key="2">
    <citation type="submission" date="2025-08" db="UniProtKB">
        <authorList>
            <consortium name="RefSeq"/>
        </authorList>
    </citation>
    <scope>IDENTIFICATION</scope>
</reference>
<keyword evidence="11" id="KW-1185">Reference proteome</keyword>
<feature type="compositionally biased region" description="Basic and acidic residues" evidence="7">
    <location>
        <begin position="1445"/>
        <end position="1458"/>
    </location>
</feature>
<dbReference type="GO" id="GO:0006406">
    <property type="term" value="P:mRNA export from nucleus"/>
    <property type="evidence" value="ECO:0007669"/>
    <property type="project" value="InterPro"/>
</dbReference>
<feature type="region of interest" description="Disordered" evidence="7">
    <location>
        <begin position="1181"/>
        <end position="1481"/>
    </location>
</feature>
<feature type="domain" description="THO complex subunit 2 N-terminal" evidence="10">
    <location>
        <begin position="408"/>
        <end position="552"/>
    </location>
</feature>
<keyword evidence="4" id="KW-0539">Nucleus</keyword>
<evidence type="ECO:0000259" key="9">
    <source>
        <dbReference type="Pfam" id="PF11732"/>
    </source>
</evidence>
<dbReference type="OrthoDB" id="29024at2759"/>
<dbReference type="Proteomes" id="UP000085678">
    <property type="component" value="Unplaced"/>
</dbReference>
<feature type="domain" description="THO complex subunitTHOC2 C-terminal" evidence="8">
    <location>
        <begin position="862"/>
        <end position="1163"/>
    </location>
</feature>
<evidence type="ECO:0000256" key="6">
    <source>
        <dbReference type="SAM" id="Coils"/>
    </source>
</evidence>
<evidence type="ECO:0000259" key="10">
    <source>
        <dbReference type="Pfam" id="PF16134"/>
    </source>
</evidence>
<accession>A0A1S3KCL0</accession>
<reference evidence="12" key="1">
    <citation type="journal article" date="2015" name="Nat. Commun.">
        <title>The Lingula genome provides insights into brachiopod evolution and the origin of phosphate biomineralization.</title>
        <authorList>
            <person name="Luo Y.J."/>
            <person name="Takeuchi T."/>
            <person name="Koyanagi R."/>
            <person name="Yamada L."/>
            <person name="Kanda M."/>
            <person name="Khalturina M."/>
            <person name="Fujie M."/>
            <person name="Yamasaki S.I."/>
            <person name="Endo K."/>
            <person name="Satoh N."/>
        </authorList>
    </citation>
    <scope>NUCLEOTIDE SEQUENCE</scope>
</reference>
<dbReference type="Pfam" id="PF11732">
    <property type="entry name" value="Thoc2"/>
    <property type="match status" value="1"/>
</dbReference>
<evidence type="ECO:0000259" key="8">
    <source>
        <dbReference type="Pfam" id="PF11262"/>
    </source>
</evidence>
<dbReference type="RefSeq" id="XP_013419991.1">
    <property type="nucleotide sequence ID" value="XM_013564537.2"/>
</dbReference>
<dbReference type="GeneID" id="106180526"/>
<dbReference type="Pfam" id="PF11262">
    <property type="entry name" value="Tho2"/>
    <property type="match status" value="1"/>
</dbReference>
<comment type="similarity">
    <text evidence="2">Belongs to the THOC2 family.</text>
</comment>
<evidence type="ECO:0000256" key="4">
    <source>
        <dbReference type="ARBA" id="ARBA00023242"/>
    </source>
</evidence>
<dbReference type="InterPro" id="IPR040007">
    <property type="entry name" value="Tho2"/>
</dbReference>
<dbReference type="PANTHER" id="PTHR21597">
    <property type="entry name" value="THO2 PROTEIN"/>
    <property type="match status" value="1"/>
</dbReference>
<feature type="domain" description="THO complex subunitTHOC2 N-terminal" evidence="9">
    <location>
        <begin position="554"/>
        <end position="629"/>
    </location>
</feature>
<evidence type="ECO:0000313" key="11">
    <source>
        <dbReference type="Proteomes" id="UP000085678"/>
    </source>
</evidence>
<sequence>MATCLTLELCKNWEKNGKIEFQKLCKSTLRADGSLVGAREGKKILYDLCWQVLIGNLKQDQAVAVLLEIKDLHEELPSLLADIFSIIDVETQAEEEKPKQRQRFLALVPACLGFISEQVLKERLDFDTLEAVGLIPSKQAFQQKYVKTKTKLYYKQQKFNLLREESEGYAKLIAELGQDVHTLTPDMMLQVIKSLIGFFNLDPNRVLDIILDAFECRPALVDFFVTLLRSYMMDPQRLCHVLGFKFHFYQETVGSETPKSLYKVAALLVQHGLVELDNLYPHLSPSDSDINESFKKEVTSAREYARKLNVVILSDKAKEEKENEDDSGKIKQNNNQKLGLCESLLAVGDWNHAEQIIKRLPQYSATAQPPIAQGLCALLHIILDPLYRQYSGLPAKVFKYTPRLGLSVTQCHTFGDLVTVAFPMLAYLGPSLSCDPKLMVKLIRVLKTFMEKRRSGELMDPMEPVFHGLLTVLDEVLIPSLCMMNCNCGMSEEIWALLKYLPYEHRYLLYGHWKNETYNIEPRLIKIRADCLERAKYIMKRLSKENVKPSGRQIGKLSHSNPGVIFEYILSQIQKYDNFIGPVVDSLKYLTSLSYDVLAYCIIEALANPSRERMKHDDTNISLWLQSLANFSGAIFRKYQIEMAGLLQYVANQLQAGKSFDLLILREIVQKMAGIEISEEITDDQLEALGGGELLKQEGGYFAQVKNIKKSSNRLKETLLEHDLAIPMCLLMVQQRDCIVYQEGGDRFIKLVGKLYDQCQDTLVQFGSFLSTQLSTEEFVKRLPSIEVLVGDYHVAPDAAFFLSRPMYTHAINTKFDELRKIDKSNKNSTNQLKTQRYIEAAASVMEPVIEAVKPVNSPKVWEEISPQFYVTFWSLSIYDLHVPSVAYNKQMDQLRKVQQAVDETKDMAQSKKKKERERCFALIDKLKDEERKQEEHVQRVVARLKGEKDNWIPARSTKNDTITQFLQVCIFPRCCFTASDAVYCAKFIEVLHELKTPNFSTLICYDRIYCDITYTVACCTENEAHRYGRFLCAAFETIMRWHSDKAVFEKECGSHPGFVTVYRKTDTNNKTNQHGQLDYENYRHICHKWQFRTTKAMVACLESGDYGQIRNALIVLTKVLQYYPKVLNYGQALERRVDRIRQEEKEKRPDIYALAMGYIGQLKSKKNTWIPEQEFHIKENTRRVQSKQGTTVKTNSQSAPVKSEPNGTGTAATASENGKTASSGRVKEEKDVKQEGKERSKESREREVREGSREERRLEKSDSQSSDRSESRADTGKTPDSKSSEKKEQGSRVSSKEREKEREKDKERRSLSNEPDKEKDKAKDKKDRSEERTQKDKEKKERKEEKEKREEKKEEKRKEGVIKIDKDKEKDKSHKEERHKSREEKEDQKTDKEEKDRHRDHSKSREGKKEKEREEKRKQEDGGKAKEVRTVERASSMASSVSNHDSHTRSVETAEKGTKRRKIEAPSSSSKVSIVAMEVE</sequence>
<comment type="subunit">
    <text evidence="5">Component of the THO subcomplex, which is composed of THOC1, THOC2, THOC3, THOC5, THOC6 and THOC7. The THO subcomplex interacts with DDX39B to form the THO-DDX39B complex which multimerizes into a 28-subunit tetrameric assembly. Component of the transcription/export (TREX) complex at least composed of ALYREF/THOC4, DDX39B, SARNP/CIP29, CHTOP and the THO subcomplex; in the complex interacts with THOC1, THOC3, THOC5, THOC7 and DDX39B. TREX seems to have a dynamic structure involving ATP-dependent remodeling. Interacts with POLDIP3 and ZC3H11A.</text>
</comment>
<dbReference type="PANTHER" id="PTHR21597:SF0">
    <property type="entry name" value="THO COMPLEX SUBUNIT 2"/>
    <property type="match status" value="1"/>
</dbReference>
<dbReference type="GO" id="GO:0006397">
    <property type="term" value="P:mRNA processing"/>
    <property type="evidence" value="ECO:0007669"/>
    <property type="project" value="InterPro"/>
</dbReference>
<evidence type="ECO:0000256" key="2">
    <source>
        <dbReference type="ARBA" id="ARBA00007857"/>
    </source>
</evidence>
<name>A0A1S3KCL0_LINAN</name>
<evidence type="ECO:0000256" key="3">
    <source>
        <dbReference type="ARBA" id="ARBA00019596"/>
    </source>
</evidence>
<proteinExistence type="inferred from homology"/>
<dbReference type="KEGG" id="lak:106180526"/>
<keyword evidence="6" id="KW-0175">Coiled coil</keyword>
<dbReference type="GO" id="GO:0003729">
    <property type="term" value="F:mRNA binding"/>
    <property type="evidence" value="ECO:0007669"/>
    <property type="project" value="TreeGrafter"/>
</dbReference>
<evidence type="ECO:0000256" key="5">
    <source>
        <dbReference type="ARBA" id="ARBA00047033"/>
    </source>
</evidence>
<evidence type="ECO:0000256" key="1">
    <source>
        <dbReference type="ARBA" id="ARBA00004123"/>
    </source>
</evidence>
<dbReference type="GO" id="GO:0000445">
    <property type="term" value="C:THO complex part of transcription export complex"/>
    <property type="evidence" value="ECO:0007669"/>
    <property type="project" value="TreeGrafter"/>
</dbReference>
<evidence type="ECO:0000256" key="7">
    <source>
        <dbReference type="SAM" id="MobiDB-lite"/>
    </source>
</evidence>
<dbReference type="Pfam" id="PF16134">
    <property type="entry name" value="THOC2_N"/>
    <property type="match status" value="2"/>
</dbReference>
<dbReference type="FunCoup" id="A0A1S3KCL0">
    <property type="interactions" value="2611"/>
</dbReference>
<dbReference type="InterPro" id="IPR032302">
    <property type="entry name" value="THOC2_N"/>
</dbReference>
<feature type="domain" description="THO complex subunit 2 N-terminal" evidence="10">
    <location>
        <begin position="5"/>
        <end position="393"/>
    </location>
</feature>
<dbReference type="InterPro" id="IPR021418">
    <property type="entry name" value="THO_THOC2_C"/>
</dbReference>
<feature type="compositionally biased region" description="Polar residues" evidence="7">
    <location>
        <begin position="1187"/>
        <end position="1224"/>
    </location>
</feature>
<dbReference type="InterPro" id="IPR021726">
    <property type="entry name" value="THO_THOC2_N"/>
</dbReference>
<feature type="compositionally biased region" description="Basic and acidic residues" evidence="7">
    <location>
        <begin position="1226"/>
        <end position="1433"/>
    </location>
</feature>
<organism evidence="11 12">
    <name type="scientific">Lingula anatina</name>
    <name type="common">Brachiopod</name>
    <name type="synonym">Lingula unguis</name>
    <dbReference type="NCBI Taxonomy" id="7574"/>
    <lineage>
        <taxon>Eukaryota</taxon>
        <taxon>Metazoa</taxon>
        <taxon>Spiralia</taxon>
        <taxon>Lophotrochozoa</taxon>
        <taxon>Brachiopoda</taxon>
        <taxon>Linguliformea</taxon>
        <taxon>Lingulata</taxon>
        <taxon>Lingulida</taxon>
        <taxon>Linguloidea</taxon>
        <taxon>Lingulidae</taxon>
        <taxon>Lingula</taxon>
    </lineage>
</organism>
<dbReference type="InParanoid" id="A0A1S3KCL0"/>